<name>A0A919Y0G0_9BACL</name>
<dbReference type="EMBL" id="BORR01000038">
    <property type="protein sequence ID" value="GIO40185.1"/>
    <property type="molecule type" value="Genomic_DNA"/>
</dbReference>
<accession>A0A919Y0G0</accession>
<dbReference type="AlphaFoldDB" id="A0A919Y0G0"/>
<reference evidence="1 2" key="1">
    <citation type="submission" date="2021-03" db="EMBL/GenBank/DDBJ databases">
        <title>Antimicrobial resistance genes in bacteria isolated from Japanese honey, and their potential for conferring macrolide and lincosamide resistance in the American foulbrood pathogen Paenibacillus larvae.</title>
        <authorList>
            <person name="Okamoto M."/>
            <person name="Kumagai M."/>
            <person name="Kanamori H."/>
            <person name="Takamatsu D."/>
        </authorList>
    </citation>
    <scope>NUCLEOTIDE SEQUENCE [LARGE SCALE GENOMIC DNA]</scope>
    <source>
        <strain evidence="1 2">J41TS12</strain>
    </source>
</reference>
<keyword evidence="2" id="KW-1185">Reference proteome</keyword>
<evidence type="ECO:0000313" key="2">
    <source>
        <dbReference type="Proteomes" id="UP000681162"/>
    </source>
</evidence>
<proteinExistence type="predicted"/>
<protein>
    <submittedName>
        <fullName evidence="1">Uncharacterized protein</fullName>
    </submittedName>
</protein>
<gene>
    <name evidence="1" type="ORF">J41TS12_50460</name>
</gene>
<dbReference type="Proteomes" id="UP000681162">
    <property type="component" value="Unassembled WGS sequence"/>
</dbReference>
<comment type="caution">
    <text evidence="1">The sequence shown here is derived from an EMBL/GenBank/DDBJ whole genome shotgun (WGS) entry which is preliminary data.</text>
</comment>
<dbReference type="RefSeq" id="WP_212944356.1">
    <property type="nucleotide sequence ID" value="NZ_BORR01000038.1"/>
</dbReference>
<evidence type="ECO:0000313" key="1">
    <source>
        <dbReference type="EMBL" id="GIO40185.1"/>
    </source>
</evidence>
<sequence>MPELDFETKDLLHQLQEDGLITRREREVIIKLFTTPSRTEAARRLGIERGSFNHLIYKLVTDHVLIRIRKNELVLNSDPSSIKRNASYALPPPEEIPLVMSDAERKWMIENYDSTKRTQAARALKRSKYDINRMALALKLDRKN</sequence>
<organism evidence="1 2">
    <name type="scientific">Paenibacillus antibioticophila</name>
    <dbReference type="NCBI Taxonomy" id="1274374"/>
    <lineage>
        <taxon>Bacteria</taxon>
        <taxon>Bacillati</taxon>
        <taxon>Bacillota</taxon>
        <taxon>Bacilli</taxon>
        <taxon>Bacillales</taxon>
        <taxon>Paenibacillaceae</taxon>
        <taxon>Paenibacillus</taxon>
    </lineage>
</organism>